<evidence type="ECO:0000256" key="3">
    <source>
        <dbReference type="ARBA" id="ARBA00022490"/>
    </source>
</evidence>
<dbReference type="PANTHER" id="PTHR45740">
    <property type="entry name" value="POLY [ADP-RIBOSE] POLYMERASE"/>
    <property type="match status" value="1"/>
</dbReference>
<keyword evidence="4" id="KW-0597">Phosphoprotein</keyword>
<dbReference type="PROSITE" id="PS50103">
    <property type="entry name" value="ZF_C3H1"/>
    <property type="match status" value="2"/>
</dbReference>
<feature type="zinc finger region" description="C3H1-type" evidence="11">
    <location>
        <begin position="219"/>
        <end position="241"/>
    </location>
</feature>
<dbReference type="Pfam" id="PF02825">
    <property type="entry name" value="WWE"/>
    <property type="match status" value="1"/>
</dbReference>
<reference evidence="16" key="3">
    <citation type="submission" date="2023-05" db="EMBL/GenBank/DDBJ databases">
        <authorList>
            <person name="Smith C.H."/>
        </authorList>
    </citation>
    <scope>NUCLEOTIDE SEQUENCE</scope>
    <source>
        <strain evidence="16">CHS0354</strain>
        <tissue evidence="16">Mantle</tissue>
    </source>
</reference>
<evidence type="ECO:0000256" key="10">
    <source>
        <dbReference type="ARBA" id="ARBA00024347"/>
    </source>
</evidence>
<dbReference type="Proteomes" id="UP001195483">
    <property type="component" value="Unassembled WGS sequence"/>
</dbReference>
<evidence type="ECO:0000256" key="2">
    <source>
        <dbReference type="ARBA" id="ARBA00004496"/>
    </source>
</evidence>
<dbReference type="InterPro" id="IPR037197">
    <property type="entry name" value="WWE_dom_sf"/>
</dbReference>
<dbReference type="EMBL" id="JAEAOA010001385">
    <property type="protein sequence ID" value="KAK3583839.1"/>
    <property type="molecule type" value="Genomic_DNA"/>
</dbReference>
<evidence type="ECO:0000256" key="7">
    <source>
        <dbReference type="ARBA" id="ARBA00022771"/>
    </source>
</evidence>
<comment type="caution">
    <text evidence="16">The sequence shown here is derived from an EMBL/GenBank/DDBJ whole genome shotgun (WGS) entry which is preliminary data.</text>
</comment>
<evidence type="ECO:0000256" key="1">
    <source>
        <dbReference type="ARBA" id="ARBA00004123"/>
    </source>
</evidence>
<dbReference type="InterPro" id="IPR004170">
    <property type="entry name" value="WWE_dom"/>
</dbReference>
<dbReference type="SUPFAM" id="SSF117839">
    <property type="entry name" value="WWE domain"/>
    <property type="match status" value="1"/>
</dbReference>
<dbReference type="PANTHER" id="PTHR45740:SF4">
    <property type="entry name" value="PROTEIN MONO-ADP-RIBOSYLTRANSFERASE PARP11"/>
    <property type="match status" value="1"/>
</dbReference>
<feature type="domain" description="PARP catalytic" evidence="15">
    <location>
        <begin position="623"/>
        <end position="847"/>
    </location>
</feature>
<evidence type="ECO:0000256" key="4">
    <source>
        <dbReference type="ARBA" id="ARBA00022553"/>
    </source>
</evidence>
<feature type="zinc finger region" description="C3H1-type" evidence="11">
    <location>
        <begin position="145"/>
        <end position="167"/>
    </location>
</feature>
<name>A0AAE0S275_9BIVA</name>
<feature type="domain" description="C3H1-type" evidence="13">
    <location>
        <begin position="219"/>
        <end position="241"/>
    </location>
</feature>
<dbReference type="Gene3D" id="3.30.720.50">
    <property type="match status" value="1"/>
</dbReference>
<feature type="compositionally biased region" description="Basic residues" evidence="12">
    <location>
        <begin position="373"/>
        <end position="384"/>
    </location>
</feature>
<protein>
    <submittedName>
        <fullName evidence="16">Uncharacterized protein</fullName>
    </submittedName>
</protein>
<feature type="domain" description="WWE" evidence="14">
    <location>
        <begin position="512"/>
        <end position="595"/>
    </location>
</feature>
<dbReference type="Gene3D" id="3.90.228.10">
    <property type="match status" value="1"/>
</dbReference>
<dbReference type="GO" id="GO:0008270">
    <property type="term" value="F:zinc ion binding"/>
    <property type="evidence" value="ECO:0007669"/>
    <property type="project" value="UniProtKB-KW"/>
</dbReference>
<evidence type="ECO:0000256" key="8">
    <source>
        <dbReference type="ARBA" id="ARBA00022833"/>
    </source>
</evidence>
<feature type="compositionally biased region" description="Basic and acidic residues" evidence="12">
    <location>
        <begin position="314"/>
        <end position="328"/>
    </location>
</feature>
<feature type="region of interest" description="Disordered" evidence="12">
    <location>
        <begin position="279"/>
        <end position="328"/>
    </location>
</feature>
<dbReference type="Gene3D" id="4.10.1000.10">
    <property type="entry name" value="Zinc finger, CCCH-type"/>
    <property type="match status" value="1"/>
</dbReference>
<organism evidence="16 17">
    <name type="scientific">Potamilus streckersoni</name>
    <dbReference type="NCBI Taxonomy" id="2493646"/>
    <lineage>
        <taxon>Eukaryota</taxon>
        <taxon>Metazoa</taxon>
        <taxon>Spiralia</taxon>
        <taxon>Lophotrochozoa</taxon>
        <taxon>Mollusca</taxon>
        <taxon>Bivalvia</taxon>
        <taxon>Autobranchia</taxon>
        <taxon>Heteroconchia</taxon>
        <taxon>Palaeoheterodonta</taxon>
        <taxon>Unionida</taxon>
        <taxon>Unionoidea</taxon>
        <taxon>Unionidae</taxon>
        <taxon>Ambleminae</taxon>
        <taxon>Lampsilini</taxon>
        <taxon>Potamilus</taxon>
    </lineage>
</organism>
<evidence type="ECO:0000256" key="9">
    <source>
        <dbReference type="ARBA" id="ARBA00023242"/>
    </source>
</evidence>
<comment type="similarity">
    <text evidence="10">Belongs to the ARTD/PARP family.</text>
</comment>
<reference evidence="16" key="2">
    <citation type="journal article" date="2021" name="Genome Biol. Evol.">
        <title>Developing a high-quality reference genome for a parasitic bivalve with doubly uniparental inheritance (Bivalvia: Unionida).</title>
        <authorList>
            <person name="Smith C.H."/>
        </authorList>
    </citation>
    <scope>NUCLEOTIDE SEQUENCE</scope>
    <source>
        <strain evidence="16">CHS0354</strain>
        <tissue evidence="16">Mantle</tissue>
    </source>
</reference>
<dbReference type="InterPro" id="IPR057602">
    <property type="entry name" value="Zfn-CCCH_PARP12"/>
</dbReference>
<dbReference type="CDD" id="cd01439">
    <property type="entry name" value="TCCD_inducible_PARP_like"/>
    <property type="match status" value="1"/>
</dbReference>
<feature type="domain" description="C3H1-type" evidence="13">
    <location>
        <begin position="145"/>
        <end position="167"/>
    </location>
</feature>
<reference evidence="16" key="1">
    <citation type="journal article" date="2021" name="Genome Biol. Evol.">
        <title>A High-Quality Reference Genome for a Parasitic Bivalve with Doubly Uniparental Inheritance (Bivalvia: Unionida).</title>
        <authorList>
            <person name="Smith C.H."/>
        </authorList>
    </citation>
    <scope>NUCLEOTIDE SEQUENCE</scope>
    <source>
        <strain evidence="16">CHS0354</strain>
    </source>
</reference>
<keyword evidence="7 11" id="KW-0863">Zinc-finger</keyword>
<dbReference type="InterPro" id="IPR012317">
    <property type="entry name" value="Poly(ADP-ribose)pol_cat_dom"/>
</dbReference>
<evidence type="ECO:0000313" key="17">
    <source>
        <dbReference type="Proteomes" id="UP001195483"/>
    </source>
</evidence>
<gene>
    <name evidence="16" type="ORF">CHS0354_022884</name>
</gene>
<dbReference type="AlphaFoldDB" id="A0AAE0S275"/>
<dbReference type="GO" id="GO:1990404">
    <property type="term" value="F:NAD+-protein mono-ADP-ribosyltransferase activity"/>
    <property type="evidence" value="ECO:0007669"/>
    <property type="project" value="TreeGrafter"/>
</dbReference>
<evidence type="ECO:0000256" key="11">
    <source>
        <dbReference type="PROSITE-ProRule" id="PRU00723"/>
    </source>
</evidence>
<dbReference type="PROSITE" id="PS50918">
    <property type="entry name" value="WWE"/>
    <property type="match status" value="1"/>
</dbReference>
<dbReference type="SMART" id="SM00356">
    <property type="entry name" value="ZnF_C3H1"/>
    <property type="match status" value="3"/>
</dbReference>
<dbReference type="PROSITE" id="PS51059">
    <property type="entry name" value="PARP_CATALYTIC"/>
    <property type="match status" value="1"/>
</dbReference>
<proteinExistence type="inferred from homology"/>
<keyword evidence="6" id="KW-0677">Repeat</keyword>
<keyword evidence="8 11" id="KW-0862">Zinc</keyword>
<evidence type="ECO:0000259" key="15">
    <source>
        <dbReference type="PROSITE" id="PS51059"/>
    </source>
</evidence>
<dbReference type="InterPro" id="IPR051712">
    <property type="entry name" value="ARTD-AVP"/>
</dbReference>
<keyword evidence="3" id="KW-0963">Cytoplasm</keyword>
<dbReference type="Pfam" id="PF00644">
    <property type="entry name" value="PARP"/>
    <property type="match status" value="1"/>
</dbReference>
<sequence length="1035" mass="118597">MNNWTWDGQQGKFVPVDSAGQTGMPHGSLRNDKTPQKKILQDPDYQTDREPTEPPEDNEVFEYLIKEVRGPISVKEIATKKLFPKDFDITSWFRSHQRRFVMFENKGKNYHFIVPFYREATFCFDFNRLGKKEKCDKSDCPHAHICKDFIGGHCKQGQKCPFSHNFYDRENAGMISKLGLDDFSNEEIRLIYSLRFPHVCGQHTPTRICRLPACAYLHICINNLFGRCEHGSDCKLSHTFETEHNKNVLKAFQLAHWNEPLLKKVIFLNAFISKGNPDPKDISPYGSKESIPDKRSMSKTKLYRRTDSTSYLHTEQKSECHGRSRSVDARKLHGGSLAVLSDESHGYDSDDKEQINSRMEPKSVKSDKDDGGRKRKGPRPKHRLKNGDKTSTNAILETDAAQSSPICDLYLVDKCKMATCKFHHHDSIKLPYIWQIQIFNSFLTLDKQKMIEAEKAFCNKSHTFQTSIFYGGRNYNASLELDAMTVIVTDSGSSSFTMNTIARRLSTKSCAEGAKSSAEDSFRTQWRWYFKDDLGSFCLMKPELLQFTLEQKFAKKCQDTYIFFRESYKLKYRIDFKSMEQINVKTKKVRKLLRRPLFVSAEDVVNKQYPENIVVPTGVKVPLPVGWVTWDLAHAFELVELKEASDEFKKVESSFLATLNPTEIHISYIYRVQNRELWMAYDGQKKSMTISLERAGQTKEVNEMNLFHGTDSMDTVQGICINCFDFRICGKHGTKYGKGAYFARDAKYSHCYTNNSSATADRYMFHARVLVGEYTIGSSSYTRPPEKPGGTAHELFDSCVDNVENPSIFVVFDLKQCYPEYLICYKKELSIKEETLVMRPSKNTTPSLVEQNQSLLFLDQSVKLKSKTNMHSLSVEKGNVLTVSDSLKKLKQFPIEDATIGMPNKHSVPRTKPSTSEDQSTPLASSISRTSVPIETHTASGLFAFSHQKVYPRRIVDEFETKHNQARSVRDKVISALSDSAPQIRETDSPTYVPSELFLPPKPRASILKQQADNRTPLYPRPKEISRKTMDMEDM</sequence>
<feature type="region of interest" description="Disordered" evidence="12">
    <location>
        <begin position="340"/>
        <end position="391"/>
    </location>
</feature>
<dbReference type="GO" id="GO:0003950">
    <property type="term" value="F:NAD+ poly-ADP-ribosyltransferase activity"/>
    <property type="evidence" value="ECO:0007669"/>
    <property type="project" value="InterPro"/>
</dbReference>
<evidence type="ECO:0000259" key="13">
    <source>
        <dbReference type="PROSITE" id="PS50103"/>
    </source>
</evidence>
<evidence type="ECO:0000256" key="6">
    <source>
        <dbReference type="ARBA" id="ARBA00022737"/>
    </source>
</evidence>
<feature type="region of interest" description="Disordered" evidence="12">
    <location>
        <begin position="1004"/>
        <end position="1035"/>
    </location>
</feature>
<dbReference type="SUPFAM" id="SSF56399">
    <property type="entry name" value="ADP-ribosylation"/>
    <property type="match status" value="1"/>
</dbReference>
<dbReference type="Pfam" id="PF25261">
    <property type="entry name" value="zf-CCCH_PARP12"/>
    <property type="match status" value="2"/>
</dbReference>
<feature type="region of interest" description="Disordered" evidence="12">
    <location>
        <begin position="900"/>
        <end position="930"/>
    </location>
</feature>
<keyword evidence="17" id="KW-1185">Reference proteome</keyword>
<keyword evidence="9" id="KW-0539">Nucleus</keyword>
<evidence type="ECO:0000256" key="12">
    <source>
        <dbReference type="SAM" id="MobiDB-lite"/>
    </source>
</evidence>
<feature type="compositionally biased region" description="Basic and acidic residues" evidence="12">
    <location>
        <begin position="29"/>
        <end position="52"/>
    </location>
</feature>
<feature type="compositionally biased region" description="Basic and acidic residues" evidence="12">
    <location>
        <begin position="1021"/>
        <end position="1035"/>
    </location>
</feature>
<feature type="compositionally biased region" description="Polar residues" evidence="12">
    <location>
        <begin position="912"/>
        <end position="930"/>
    </location>
</feature>
<evidence type="ECO:0000256" key="5">
    <source>
        <dbReference type="ARBA" id="ARBA00022723"/>
    </source>
</evidence>
<comment type="subcellular location">
    <subcellularLocation>
        <location evidence="2">Cytoplasm</location>
    </subcellularLocation>
    <subcellularLocation>
        <location evidence="1">Nucleus</location>
    </subcellularLocation>
</comment>
<accession>A0AAE0S275</accession>
<dbReference type="GO" id="GO:0005634">
    <property type="term" value="C:nucleus"/>
    <property type="evidence" value="ECO:0007669"/>
    <property type="project" value="UniProtKB-SubCell"/>
</dbReference>
<feature type="compositionally biased region" description="Basic and acidic residues" evidence="12">
    <location>
        <begin position="342"/>
        <end position="372"/>
    </location>
</feature>
<keyword evidence="5 11" id="KW-0479">Metal-binding</keyword>
<evidence type="ECO:0000313" key="16">
    <source>
        <dbReference type="EMBL" id="KAK3583839.1"/>
    </source>
</evidence>
<evidence type="ECO:0000259" key="14">
    <source>
        <dbReference type="PROSITE" id="PS50918"/>
    </source>
</evidence>
<feature type="region of interest" description="Disordered" evidence="12">
    <location>
        <begin position="1"/>
        <end position="56"/>
    </location>
</feature>
<dbReference type="InterPro" id="IPR000571">
    <property type="entry name" value="Znf_CCCH"/>
</dbReference>